<accession>A0A371F0R4</accession>
<dbReference type="EMBL" id="QJKJ01011153">
    <property type="protein sequence ID" value="RDX71886.1"/>
    <property type="molecule type" value="Genomic_DNA"/>
</dbReference>
<dbReference type="AlphaFoldDB" id="A0A371F0R4"/>
<protein>
    <submittedName>
        <fullName evidence="2">Uncharacterized protein</fullName>
    </submittedName>
</protein>
<comment type="caution">
    <text evidence="2">The sequence shown here is derived from an EMBL/GenBank/DDBJ whole genome shotgun (WGS) entry which is preliminary data.</text>
</comment>
<dbReference type="Proteomes" id="UP000257109">
    <property type="component" value="Unassembled WGS sequence"/>
</dbReference>
<keyword evidence="3" id="KW-1185">Reference proteome</keyword>
<organism evidence="2 3">
    <name type="scientific">Mucuna pruriens</name>
    <name type="common">Velvet bean</name>
    <name type="synonym">Dolichos pruriens</name>
    <dbReference type="NCBI Taxonomy" id="157652"/>
    <lineage>
        <taxon>Eukaryota</taxon>
        <taxon>Viridiplantae</taxon>
        <taxon>Streptophyta</taxon>
        <taxon>Embryophyta</taxon>
        <taxon>Tracheophyta</taxon>
        <taxon>Spermatophyta</taxon>
        <taxon>Magnoliopsida</taxon>
        <taxon>eudicotyledons</taxon>
        <taxon>Gunneridae</taxon>
        <taxon>Pentapetalae</taxon>
        <taxon>rosids</taxon>
        <taxon>fabids</taxon>
        <taxon>Fabales</taxon>
        <taxon>Fabaceae</taxon>
        <taxon>Papilionoideae</taxon>
        <taxon>50 kb inversion clade</taxon>
        <taxon>NPAAA clade</taxon>
        <taxon>indigoferoid/millettioid clade</taxon>
        <taxon>Phaseoleae</taxon>
        <taxon>Mucuna</taxon>
    </lineage>
</organism>
<dbReference type="OrthoDB" id="10597588at2759"/>
<gene>
    <name evidence="2" type="ORF">CR513_48706</name>
</gene>
<feature type="non-terminal residue" evidence="2">
    <location>
        <position position="1"/>
    </location>
</feature>
<sequence>MRGLTAKTLKATNTVLDKKTIKRDKEGFSFSTMVMDIAKSTQASTSLTSADERAILPISVLTSLSSARILARTGNAATERTTPRNRIKNSANKAPNMKGNTMPAIARDTAFLPMRLNDDASIPTPTKNIK</sequence>
<evidence type="ECO:0000256" key="1">
    <source>
        <dbReference type="SAM" id="MobiDB-lite"/>
    </source>
</evidence>
<feature type="region of interest" description="Disordered" evidence="1">
    <location>
        <begin position="74"/>
        <end position="101"/>
    </location>
</feature>
<evidence type="ECO:0000313" key="3">
    <source>
        <dbReference type="Proteomes" id="UP000257109"/>
    </source>
</evidence>
<proteinExistence type="predicted"/>
<reference evidence="2" key="1">
    <citation type="submission" date="2018-05" db="EMBL/GenBank/DDBJ databases">
        <title>Draft genome of Mucuna pruriens seed.</title>
        <authorList>
            <person name="Nnadi N.E."/>
            <person name="Vos R."/>
            <person name="Hasami M.H."/>
            <person name="Devisetty U.K."/>
            <person name="Aguiy J.C."/>
        </authorList>
    </citation>
    <scope>NUCLEOTIDE SEQUENCE [LARGE SCALE GENOMIC DNA]</scope>
    <source>
        <strain evidence="2">JCA_2017</strain>
    </source>
</reference>
<evidence type="ECO:0000313" key="2">
    <source>
        <dbReference type="EMBL" id="RDX71886.1"/>
    </source>
</evidence>
<name>A0A371F0R4_MUCPR</name>